<dbReference type="InterPro" id="IPR000182">
    <property type="entry name" value="GNAT_dom"/>
</dbReference>
<evidence type="ECO:0000313" key="6">
    <source>
        <dbReference type="Proteomes" id="UP000070366"/>
    </source>
</evidence>
<dbReference type="Pfam" id="PF13302">
    <property type="entry name" value="Acetyltransf_3"/>
    <property type="match status" value="1"/>
</dbReference>
<accession>A0A136Q1T5</accession>
<evidence type="ECO:0000256" key="1">
    <source>
        <dbReference type="ARBA" id="ARBA00022679"/>
    </source>
</evidence>
<organism evidence="5 6">
    <name type="scientific">Christensenella minuta</name>
    <dbReference type="NCBI Taxonomy" id="626937"/>
    <lineage>
        <taxon>Bacteria</taxon>
        <taxon>Bacillati</taxon>
        <taxon>Bacillota</taxon>
        <taxon>Clostridia</taxon>
        <taxon>Christensenellales</taxon>
        <taxon>Christensenellaceae</taxon>
        <taxon>Christensenella</taxon>
    </lineage>
</organism>
<dbReference type="SUPFAM" id="SSF55729">
    <property type="entry name" value="Acyl-CoA N-acyltransferases (Nat)"/>
    <property type="match status" value="1"/>
</dbReference>
<comment type="similarity">
    <text evidence="3">Belongs to the acetyltransferase family. RimJ subfamily.</text>
</comment>
<evidence type="ECO:0000313" key="5">
    <source>
        <dbReference type="EMBL" id="KXK64652.1"/>
    </source>
</evidence>
<sequence length="217" mass="24721">MVTKYYFSHIARDCQSLGDQKIVKKRREDSRLTRGRAGCYDGKNVKEGGRMEFVLRKWEEGDVAYVQKYANNEKIAAALRNAFPYPYTMDDAKAYIHSCAENSERQVTRAIIVEGRAVGSIGVFFGSDVYKKSAEIGYWLGEPFWGRGIMSGAVMRVCRYVFAKYDIERIFAEPFACNTGSRRVLEKAGFTLEGILRNSVYKNGTLQDSCMYALLRQ</sequence>
<dbReference type="EMBL" id="LSZW01000064">
    <property type="protein sequence ID" value="KXK64652.1"/>
    <property type="molecule type" value="Genomic_DNA"/>
</dbReference>
<dbReference type="AlphaFoldDB" id="A0A136Q1T5"/>
<comment type="caution">
    <text evidence="5">The sequence shown here is derived from an EMBL/GenBank/DDBJ whole genome shotgun (WGS) entry which is preliminary data.</text>
</comment>
<dbReference type="InterPro" id="IPR051531">
    <property type="entry name" value="N-acetyltransferase"/>
</dbReference>
<proteinExistence type="inferred from homology"/>
<evidence type="ECO:0000256" key="2">
    <source>
        <dbReference type="ARBA" id="ARBA00023315"/>
    </source>
</evidence>
<keyword evidence="2" id="KW-0012">Acyltransferase</keyword>
<feature type="domain" description="N-acetyltransferase" evidence="4">
    <location>
        <begin position="53"/>
        <end position="217"/>
    </location>
</feature>
<reference evidence="5 6" key="1">
    <citation type="submission" date="2016-02" db="EMBL/GenBank/DDBJ databases">
        <authorList>
            <person name="Wen L."/>
            <person name="He K."/>
            <person name="Yang H."/>
        </authorList>
    </citation>
    <scope>NUCLEOTIDE SEQUENCE [LARGE SCALE GENOMIC DNA]</scope>
    <source>
        <strain evidence="5 6">DSM 22607</strain>
    </source>
</reference>
<name>A0A136Q1T5_9FIRM</name>
<dbReference type="PANTHER" id="PTHR43792:SF8">
    <property type="entry name" value="[RIBOSOMAL PROTEIN US5]-ALANINE N-ACETYLTRANSFERASE"/>
    <property type="match status" value="1"/>
</dbReference>
<evidence type="ECO:0000256" key="3">
    <source>
        <dbReference type="ARBA" id="ARBA00038502"/>
    </source>
</evidence>
<gene>
    <name evidence="5" type="ORF">HMPREF3293_02732</name>
</gene>
<dbReference type="Gene3D" id="3.40.630.30">
    <property type="match status" value="1"/>
</dbReference>
<dbReference type="GO" id="GO:0016747">
    <property type="term" value="F:acyltransferase activity, transferring groups other than amino-acyl groups"/>
    <property type="evidence" value="ECO:0007669"/>
    <property type="project" value="InterPro"/>
</dbReference>
<dbReference type="STRING" id="626937.HMPREF3293_02732"/>
<keyword evidence="1 5" id="KW-0808">Transferase</keyword>
<keyword evidence="6" id="KW-1185">Reference proteome</keyword>
<dbReference type="PANTHER" id="PTHR43792">
    <property type="entry name" value="GNAT FAMILY, PUTATIVE (AFU_ORTHOLOGUE AFUA_3G00765)-RELATED-RELATED"/>
    <property type="match status" value="1"/>
</dbReference>
<protein>
    <submittedName>
        <fullName evidence="5">Acetyltransferase, GNAT family</fullName>
    </submittedName>
</protein>
<dbReference type="InterPro" id="IPR016181">
    <property type="entry name" value="Acyl_CoA_acyltransferase"/>
</dbReference>
<dbReference type="Proteomes" id="UP000070366">
    <property type="component" value="Unassembled WGS sequence"/>
</dbReference>
<evidence type="ECO:0000259" key="4">
    <source>
        <dbReference type="PROSITE" id="PS51186"/>
    </source>
</evidence>
<dbReference type="PROSITE" id="PS51186">
    <property type="entry name" value="GNAT"/>
    <property type="match status" value="1"/>
</dbReference>